<comment type="caution">
    <text evidence="1">The sequence shown here is derived from an EMBL/GenBank/DDBJ whole genome shotgun (WGS) entry which is preliminary data.</text>
</comment>
<organism evidence="1 2">
    <name type="scientific">Paenibacillus mesotrionivorans</name>
    <dbReference type="NCBI Taxonomy" id="3160968"/>
    <lineage>
        <taxon>Bacteria</taxon>
        <taxon>Bacillati</taxon>
        <taxon>Bacillota</taxon>
        <taxon>Bacilli</taxon>
        <taxon>Bacillales</taxon>
        <taxon>Paenibacillaceae</taxon>
        <taxon>Paenibacillus</taxon>
    </lineage>
</organism>
<evidence type="ECO:0000313" key="2">
    <source>
        <dbReference type="Proteomes" id="UP001631969"/>
    </source>
</evidence>
<gene>
    <name evidence="1" type="ORF">ACI1P1_02960</name>
</gene>
<dbReference type="EMBL" id="JBJURJ010000002">
    <property type="protein sequence ID" value="MFM9327251.1"/>
    <property type="molecule type" value="Genomic_DNA"/>
</dbReference>
<protein>
    <submittedName>
        <fullName evidence="1">Uncharacterized protein</fullName>
    </submittedName>
</protein>
<evidence type="ECO:0000313" key="1">
    <source>
        <dbReference type="EMBL" id="MFM9327251.1"/>
    </source>
</evidence>
<dbReference type="Proteomes" id="UP001631969">
    <property type="component" value="Unassembled WGS sequence"/>
</dbReference>
<proteinExistence type="predicted"/>
<reference evidence="1" key="1">
    <citation type="submission" date="2024-12" db="EMBL/GenBank/DDBJ databases">
        <authorList>
            <person name="Wu N."/>
        </authorList>
    </citation>
    <scope>NUCLEOTIDE SEQUENCE</scope>
    <source>
        <strain evidence="1">P15</strain>
    </source>
</reference>
<keyword evidence="2" id="KW-1185">Reference proteome</keyword>
<sequence length="139" mass="15155">MKTWRFGRLFMHLLLAAGIGGLLALVAGCGTTSAPAPGVDLNPYTIDFSADPSVPRIGSPVTLGVKVNGREKLSKRAEVYFDLKKKDSTLELEIKGENKGENRFAGSYTFKEAGFYEVSIHVITSTAHQTEVRQLEVKP</sequence>
<name>A0ACC7NT72_9BACL</name>
<accession>A0ACC7NT72</accession>